<evidence type="ECO:0008006" key="4">
    <source>
        <dbReference type="Google" id="ProtNLM"/>
    </source>
</evidence>
<proteinExistence type="predicted"/>
<feature type="transmembrane region" description="Helical" evidence="1">
    <location>
        <begin position="226"/>
        <end position="244"/>
    </location>
</feature>
<feature type="transmembrane region" description="Helical" evidence="1">
    <location>
        <begin position="189"/>
        <end position="214"/>
    </location>
</feature>
<gene>
    <name evidence="2" type="ORF">HNQ77_003229</name>
</gene>
<name>A0A841K279_9BACT</name>
<feature type="transmembrane region" description="Helical" evidence="1">
    <location>
        <begin position="280"/>
        <end position="303"/>
    </location>
</feature>
<protein>
    <recommendedName>
        <fullName evidence="4">Glycosyltransferase RgtA/B/C/D-like domain-containing protein</fullName>
    </recommendedName>
</protein>
<sequence length="374" mass="41873">MIADRSGQSRFVDECILVLIYFAVAAASFNGFYDKWNFRDGQTFPGVSIEAMLNGTADRPFIYRSLLPWVANRVDAALPARVKDRILARAVLPDGTLMSKIKSSVARDPQYLIRYHLIYFMAFLFLFASMFPMRAACAAAEMDAISSTLAPVILVLFLPFLLTVGGYFYDLSEMFFLISATALAMSRRYWLLVVVVGLGAFNKESFVLFLPALFPLLRMRLSPRRAAIFNGGLLAIAGVIGFAVSRHFHANPGPNAEFHLGRNMLFYLNPRNLFQHEVNYGLITFRGYNIVFVLMIAVLLLRGWKPLPVRIRQHIAIAAAIDLPLFFIVCAPGELRNLSLLYPSLLFLIGQSIALWVAGMSRPASSERLTELLP</sequence>
<organism evidence="2 3">
    <name type="scientific">Silvibacterium bohemicum</name>
    <dbReference type="NCBI Taxonomy" id="1577686"/>
    <lineage>
        <taxon>Bacteria</taxon>
        <taxon>Pseudomonadati</taxon>
        <taxon>Acidobacteriota</taxon>
        <taxon>Terriglobia</taxon>
        <taxon>Terriglobales</taxon>
        <taxon>Acidobacteriaceae</taxon>
        <taxon>Silvibacterium</taxon>
    </lineage>
</organism>
<dbReference type="AlphaFoldDB" id="A0A841K279"/>
<dbReference type="Proteomes" id="UP000538666">
    <property type="component" value="Unassembled WGS sequence"/>
</dbReference>
<keyword evidence="3" id="KW-1185">Reference proteome</keyword>
<evidence type="ECO:0000313" key="3">
    <source>
        <dbReference type="Proteomes" id="UP000538666"/>
    </source>
</evidence>
<dbReference type="OrthoDB" id="8744808at2"/>
<keyword evidence="1" id="KW-0812">Transmembrane</keyword>
<comment type="caution">
    <text evidence="2">The sequence shown here is derived from an EMBL/GenBank/DDBJ whole genome shotgun (WGS) entry which is preliminary data.</text>
</comment>
<feature type="transmembrane region" description="Helical" evidence="1">
    <location>
        <begin position="340"/>
        <end position="358"/>
    </location>
</feature>
<feature type="transmembrane region" description="Helical" evidence="1">
    <location>
        <begin position="117"/>
        <end position="137"/>
    </location>
</feature>
<evidence type="ECO:0000256" key="1">
    <source>
        <dbReference type="SAM" id="Phobius"/>
    </source>
</evidence>
<reference evidence="2 3" key="1">
    <citation type="submission" date="2020-08" db="EMBL/GenBank/DDBJ databases">
        <title>Genomic Encyclopedia of Type Strains, Phase IV (KMG-IV): sequencing the most valuable type-strain genomes for metagenomic binning, comparative biology and taxonomic classification.</title>
        <authorList>
            <person name="Goeker M."/>
        </authorList>
    </citation>
    <scope>NUCLEOTIDE SEQUENCE [LARGE SCALE GENOMIC DNA]</scope>
    <source>
        <strain evidence="2 3">DSM 103733</strain>
    </source>
</reference>
<evidence type="ECO:0000313" key="2">
    <source>
        <dbReference type="EMBL" id="MBB6145271.1"/>
    </source>
</evidence>
<dbReference type="EMBL" id="JACHEK010000006">
    <property type="protein sequence ID" value="MBB6145271.1"/>
    <property type="molecule type" value="Genomic_DNA"/>
</dbReference>
<keyword evidence="1" id="KW-1133">Transmembrane helix</keyword>
<dbReference type="RefSeq" id="WP_050061624.1">
    <property type="nucleotide sequence ID" value="NZ_JACHEK010000006.1"/>
</dbReference>
<feature type="transmembrane region" description="Helical" evidence="1">
    <location>
        <begin position="315"/>
        <end position="334"/>
    </location>
</feature>
<feature type="transmembrane region" description="Helical" evidence="1">
    <location>
        <begin position="149"/>
        <end position="169"/>
    </location>
</feature>
<feature type="transmembrane region" description="Helical" evidence="1">
    <location>
        <begin position="12"/>
        <end position="33"/>
    </location>
</feature>
<keyword evidence="1" id="KW-0472">Membrane</keyword>
<accession>A0A841K279</accession>